<evidence type="ECO:0000256" key="2">
    <source>
        <dbReference type="ARBA" id="ARBA00009881"/>
    </source>
</evidence>
<reference evidence="7" key="1">
    <citation type="submission" date="2020-05" db="EMBL/GenBank/DDBJ databases">
        <authorList>
            <person name="Chiriac C."/>
            <person name="Salcher M."/>
            <person name="Ghai R."/>
            <person name="Kavagutti S V."/>
        </authorList>
    </citation>
    <scope>NUCLEOTIDE SEQUENCE</scope>
</reference>
<evidence type="ECO:0000256" key="1">
    <source>
        <dbReference type="ARBA" id="ARBA00001917"/>
    </source>
</evidence>
<dbReference type="AlphaFoldDB" id="A0A6J7F4L6"/>
<comment type="similarity">
    <text evidence="2">Belongs to the nitronate monooxygenase family. NMO class I subfamily.</text>
</comment>
<keyword evidence="6" id="KW-0503">Monooxygenase</keyword>
<dbReference type="CDD" id="cd04730">
    <property type="entry name" value="NPD_like"/>
    <property type="match status" value="1"/>
</dbReference>
<dbReference type="Pfam" id="PF03060">
    <property type="entry name" value="NMO"/>
    <property type="match status" value="1"/>
</dbReference>
<name>A0A6J7F4L6_9ZZZZ</name>
<dbReference type="PANTHER" id="PTHR42747:SF3">
    <property type="entry name" value="NITRONATE MONOOXYGENASE-RELATED"/>
    <property type="match status" value="1"/>
</dbReference>
<evidence type="ECO:0000256" key="6">
    <source>
        <dbReference type="ARBA" id="ARBA00023033"/>
    </source>
</evidence>
<dbReference type="PANTHER" id="PTHR42747">
    <property type="entry name" value="NITRONATE MONOOXYGENASE-RELATED"/>
    <property type="match status" value="1"/>
</dbReference>
<sequence length="350" mass="36659">MSVVRDIARRVHFESVTTPILKKLRVPVVGAPMAGGPSTPELARAVSEAGGLGMIAGALLTPDAFAAQVDSMRGLVFGVNLFLPEEPSGADVDSYAQHLASWFERFDAEPGVLKRRDDYYPEKFAWLLAHPVPVVSSTFATFDADEVAQLHSVGTEVWATVATASDASIATANGVDALVVQGPEAGGHRGTFDGSAPEEPLTELLVAVREISDLPRIAAGGLMDGNDIAPLLDSGAAHAAQLGTAFLNTPEAGTKPVHREQLASASGTAVTKAFSGRPARGLVNEFMRENSDAAPLAYPDLHYLTAPMRAKAAAAGDPSGLSMWAGTGYRRAQAKPAAELVAEWARQLGR</sequence>
<dbReference type="SUPFAM" id="SSF51412">
    <property type="entry name" value="Inosine monophosphate dehydrogenase (IMPDH)"/>
    <property type="match status" value="1"/>
</dbReference>
<comment type="cofactor">
    <cofactor evidence="1">
        <name>FMN</name>
        <dbReference type="ChEBI" id="CHEBI:58210"/>
    </cofactor>
</comment>
<evidence type="ECO:0000313" key="7">
    <source>
        <dbReference type="EMBL" id="CAB4890417.1"/>
    </source>
</evidence>
<dbReference type="InterPro" id="IPR013785">
    <property type="entry name" value="Aldolase_TIM"/>
</dbReference>
<keyword evidence="3" id="KW-0285">Flavoprotein</keyword>
<dbReference type="InterPro" id="IPR004136">
    <property type="entry name" value="NMO"/>
</dbReference>
<evidence type="ECO:0000256" key="3">
    <source>
        <dbReference type="ARBA" id="ARBA00022630"/>
    </source>
</evidence>
<dbReference type="Gene3D" id="3.20.20.70">
    <property type="entry name" value="Aldolase class I"/>
    <property type="match status" value="1"/>
</dbReference>
<evidence type="ECO:0000256" key="5">
    <source>
        <dbReference type="ARBA" id="ARBA00023002"/>
    </source>
</evidence>
<gene>
    <name evidence="7" type="ORF">UFOPK3472_01835</name>
</gene>
<dbReference type="EMBL" id="CAFBLX010000113">
    <property type="protein sequence ID" value="CAB4890417.1"/>
    <property type="molecule type" value="Genomic_DNA"/>
</dbReference>
<organism evidence="7">
    <name type="scientific">freshwater metagenome</name>
    <dbReference type="NCBI Taxonomy" id="449393"/>
    <lineage>
        <taxon>unclassified sequences</taxon>
        <taxon>metagenomes</taxon>
        <taxon>ecological metagenomes</taxon>
    </lineage>
</organism>
<dbReference type="GO" id="GO:0018580">
    <property type="term" value="F:nitronate monooxygenase activity"/>
    <property type="evidence" value="ECO:0007669"/>
    <property type="project" value="InterPro"/>
</dbReference>
<evidence type="ECO:0000256" key="4">
    <source>
        <dbReference type="ARBA" id="ARBA00022643"/>
    </source>
</evidence>
<proteinExistence type="inferred from homology"/>
<accession>A0A6J7F4L6</accession>
<keyword evidence="4" id="KW-0288">FMN</keyword>
<protein>
    <submittedName>
        <fullName evidence="7">Unannotated protein</fullName>
    </submittedName>
</protein>
<keyword evidence="5" id="KW-0560">Oxidoreductase</keyword>